<accession>A0AAD9YF97</accession>
<sequence length="310" mass="33059">MLDLGRTHLGAQIPTSTGGHALPRVAVTQQKDFTSSADGGKMSRLFEFGFVELGLRQVSLKRNVRRLRGQKSVKALQQLFSSPGTSAMKVTTVALAALAVLSGVDAFKSSPDAIEGTGPPRAKGTAKPRAKDYGQFADHKGRKTICPVGIRKKGHGPGGGDGACCGMIEGGVHARCPNGLTGRGDEDKGGWGWWGEPERPLQNWFTEKECLLIGPDMDAYKDMMGGGGGGGGKSAALTSYVHSLVEHDYTAEAMAALEKGTIEAVAAVEDAEVDEDEDDETAYVGEGDVRTKERKEWEDKHRAECRQLKT</sequence>
<feature type="region of interest" description="Disordered" evidence="1">
    <location>
        <begin position="272"/>
        <end position="310"/>
    </location>
</feature>
<name>A0AAD9YF97_COLKA</name>
<comment type="caution">
    <text evidence="2">The sequence shown here is derived from an EMBL/GenBank/DDBJ whole genome shotgun (WGS) entry which is preliminary data.</text>
</comment>
<evidence type="ECO:0000313" key="2">
    <source>
        <dbReference type="EMBL" id="KAK2756899.1"/>
    </source>
</evidence>
<feature type="region of interest" description="Disordered" evidence="1">
    <location>
        <begin position="112"/>
        <end position="131"/>
    </location>
</feature>
<evidence type="ECO:0000256" key="1">
    <source>
        <dbReference type="SAM" id="MobiDB-lite"/>
    </source>
</evidence>
<reference evidence="2" key="1">
    <citation type="submission" date="2023-02" db="EMBL/GenBank/DDBJ databases">
        <title>Colletotrichum kahawae CIFC_Que2 genome sequencing and assembly.</title>
        <authorList>
            <person name="Baroncelli R."/>
        </authorList>
    </citation>
    <scope>NUCLEOTIDE SEQUENCE</scope>
    <source>
        <strain evidence="2">CIFC_Que2</strain>
    </source>
</reference>
<proteinExistence type="predicted"/>
<dbReference type="EMBL" id="VYYT01000205">
    <property type="protein sequence ID" value="KAK2756899.1"/>
    <property type="molecule type" value="Genomic_DNA"/>
</dbReference>
<feature type="compositionally biased region" description="Acidic residues" evidence="1">
    <location>
        <begin position="272"/>
        <end position="281"/>
    </location>
</feature>
<evidence type="ECO:0000313" key="3">
    <source>
        <dbReference type="Proteomes" id="UP001281614"/>
    </source>
</evidence>
<protein>
    <submittedName>
        <fullName evidence="2">Uncharacterized protein</fullName>
    </submittedName>
</protein>
<feature type="compositionally biased region" description="Basic and acidic residues" evidence="1">
    <location>
        <begin position="287"/>
        <end position="310"/>
    </location>
</feature>
<gene>
    <name evidence="2" type="ORF">CKAH01_17086</name>
</gene>
<dbReference type="AlphaFoldDB" id="A0AAD9YF97"/>
<dbReference type="Proteomes" id="UP001281614">
    <property type="component" value="Unassembled WGS sequence"/>
</dbReference>
<organism evidence="2 3">
    <name type="scientific">Colletotrichum kahawae</name>
    <name type="common">Coffee berry disease fungus</name>
    <dbReference type="NCBI Taxonomy" id="34407"/>
    <lineage>
        <taxon>Eukaryota</taxon>
        <taxon>Fungi</taxon>
        <taxon>Dikarya</taxon>
        <taxon>Ascomycota</taxon>
        <taxon>Pezizomycotina</taxon>
        <taxon>Sordariomycetes</taxon>
        <taxon>Hypocreomycetidae</taxon>
        <taxon>Glomerellales</taxon>
        <taxon>Glomerellaceae</taxon>
        <taxon>Colletotrichum</taxon>
        <taxon>Colletotrichum gloeosporioides species complex</taxon>
    </lineage>
</organism>
<keyword evidence="3" id="KW-1185">Reference proteome</keyword>